<dbReference type="Gene3D" id="1.10.10.10">
    <property type="entry name" value="Winged helix-like DNA-binding domain superfamily/Winged helix DNA-binding domain"/>
    <property type="match status" value="1"/>
</dbReference>
<keyword evidence="4" id="KW-0804">Transcription</keyword>
<evidence type="ECO:0000256" key="3">
    <source>
        <dbReference type="ARBA" id="ARBA00023125"/>
    </source>
</evidence>
<dbReference type="InterPro" id="IPR000847">
    <property type="entry name" value="LysR_HTH_N"/>
</dbReference>
<comment type="similarity">
    <text evidence="1">Belongs to the LysR transcriptional regulatory family.</text>
</comment>
<dbReference type="InterPro" id="IPR036390">
    <property type="entry name" value="WH_DNA-bd_sf"/>
</dbReference>
<dbReference type="SUPFAM" id="SSF53850">
    <property type="entry name" value="Periplasmic binding protein-like II"/>
    <property type="match status" value="1"/>
</dbReference>
<organism evidence="6 7">
    <name type="scientific">Paraburkholderia phytofirmans</name>
    <dbReference type="NCBI Taxonomy" id="261302"/>
    <lineage>
        <taxon>Bacteria</taxon>
        <taxon>Pseudomonadati</taxon>
        <taxon>Pseudomonadota</taxon>
        <taxon>Betaproteobacteria</taxon>
        <taxon>Burkholderiales</taxon>
        <taxon>Burkholderiaceae</taxon>
        <taxon>Paraburkholderia</taxon>
    </lineage>
</organism>
<evidence type="ECO:0000256" key="4">
    <source>
        <dbReference type="ARBA" id="ARBA00023163"/>
    </source>
</evidence>
<name>A0ABW9BI64_9BURK</name>
<dbReference type="NCBIfam" id="NF002964">
    <property type="entry name" value="PRK03635.1"/>
    <property type="match status" value="1"/>
</dbReference>
<evidence type="ECO:0000256" key="2">
    <source>
        <dbReference type="ARBA" id="ARBA00023015"/>
    </source>
</evidence>
<dbReference type="NCBIfam" id="TIGR03298">
    <property type="entry name" value="argP"/>
    <property type="match status" value="1"/>
</dbReference>
<dbReference type="PANTHER" id="PTHR30579:SF2">
    <property type="entry name" value="HTH-TYPE TRANSCRIPTIONAL REGULATOR ARGP"/>
    <property type="match status" value="1"/>
</dbReference>
<dbReference type="PROSITE" id="PS50931">
    <property type="entry name" value="HTH_LYSR"/>
    <property type="match status" value="1"/>
</dbReference>
<dbReference type="Pfam" id="PF03466">
    <property type="entry name" value="LysR_substrate"/>
    <property type="match status" value="1"/>
</dbReference>
<feature type="domain" description="HTH lysR-type" evidence="5">
    <location>
        <begin position="7"/>
        <end position="63"/>
    </location>
</feature>
<keyword evidence="7" id="KW-1185">Reference proteome</keyword>
<evidence type="ECO:0000313" key="7">
    <source>
        <dbReference type="Proteomes" id="UP001629274"/>
    </source>
</evidence>
<dbReference type="InterPro" id="IPR005119">
    <property type="entry name" value="LysR_subst-bd"/>
</dbReference>
<dbReference type="EMBL" id="JAQQDR010000005">
    <property type="protein sequence ID" value="MFM0239754.1"/>
    <property type="molecule type" value="Genomic_DNA"/>
</dbReference>
<accession>A0ABW9BI64</accession>
<dbReference type="Pfam" id="PF00126">
    <property type="entry name" value="HTH_1"/>
    <property type="match status" value="1"/>
</dbReference>
<sequence>MPGRHVVDRQQLETLAAVIEHGSFRGAASVLNITPGAVSQRIKALEEHVGCMLLMREGAVTPTRAGEAMLRHIVALRLLEEDTLQSIRPDQFPPVSFPLAVNADSLATWFEPVAWELARHHIALELMVDDQDHTLGALARGDVMGAIATQSDPLVGFIAKPVGCMRYQCVATPTFKHRYFMDGFTVPAVLKSTAILFNRKDALHDTFLNSFFGLRVGRYVKHYFPSPVALLGAIVGGIGYGLVPSLQAAPLIGNGVLVDLTPSQALDVELYWHHWKSELQPMAGISEIVMNAARAALIQAT</sequence>
<dbReference type="PANTHER" id="PTHR30579">
    <property type="entry name" value="TRANSCRIPTIONAL REGULATOR"/>
    <property type="match status" value="1"/>
</dbReference>
<evidence type="ECO:0000313" key="6">
    <source>
        <dbReference type="EMBL" id="MFM0239754.1"/>
    </source>
</evidence>
<keyword evidence="2" id="KW-0805">Transcription regulation</keyword>
<proteinExistence type="inferred from homology"/>
<evidence type="ECO:0000256" key="1">
    <source>
        <dbReference type="ARBA" id="ARBA00009437"/>
    </source>
</evidence>
<dbReference type="InterPro" id="IPR017685">
    <property type="entry name" value="ArgP"/>
</dbReference>
<gene>
    <name evidence="6" type="ORF">PQR03_16620</name>
</gene>
<comment type="caution">
    <text evidence="6">The sequence shown here is derived from an EMBL/GenBank/DDBJ whole genome shotgun (WGS) entry which is preliminary data.</text>
</comment>
<dbReference type="InterPro" id="IPR050176">
    <property type="entry name" value="LTTR"/>
</dbReference>
<dbReference type="InterPro" id="IPR036388">
    <property type="entry name" value="WH-like_DNA-bd_sf"/>
</dbReference>
<protein>
    <submittedName>
        <fullName evidence="6">HTH-type transcriptional regulator ArgP</fullName>
    </submittedName>
</protein>
<dbReference type="Gene3D" id="3.40.190.290">
    <property type="match status" value="1"/>
</dbReference>
<reference evidence="6 7" key="1">
    <citation type="journal article" date="2024" name="Chem. Sci.">
        <title>Discovery of megapolipeptins by genome mining of a Burkholderiales bacteria collection.</title>
        <authorList>
            <person name="Paulo B.S."/>
            <person name="Recchia M.J.J."/>
            <person name="Lee S."/>
            <person name="Fergusson C.H."/>
            <person name="Romanowski S.B."/>
            <person name="Hernandez A."/>
            <person name="Krull N."/>
            <person name="Liu D.Y."/>
            <person name="Cavanagh H."/>
            <person name="Bos A."/>
            <person name="Gray C.A."/>
            <person name="Murphy B.T."/>
            <person name="Linington R.G."/>
            <person name="Eustaquio A.S."/>
        </authorList>
    </citation>
    <scope>NUCLEOTIDE SEQUENCE [LARGE SCALE GENOMIC DNA]</scope>
    <source>
        <strain evidence="6 7">RL17-351-BIE-A</strain>
    </source>
</reference>
<dbReference type="NCBIfam" id="NF009888">
    <property type="entry name" value="PRK13348.1"/>
    <property type="match status" value="1"/>
</dbReference>
<dbReference type="SUPFAM" id="SSF46785">
    <property type="entry name" value="Winged helix' DNA-binding domain"/>
    <property type="match status" value="1"/>
</dbReference>
<dbReference type="Proteomes" id="UP001629274">
    <property type="component" value="Unassembled WGS sequence"/>
</dbReference>
<evidence type="ECO:0000259" key="5">
    <source>
        <dbReference type="PROSITE" id="PS50931"/>
    </source>
</evidence>
<keyword evidence="3" id="KW-0238">DNA-binding</keyword>